<organism evidence="5 6">
    <name type="scientific">Shewanella dokdonensis</name>
    <dbReference type="NCBI Taxonomy" id="712036"/>
    <lineage>
        <taxon>Bacteria</taxon>
        <taxon>Pseudomonadati</taxon>
        <taxon>Pseudomonadota</taxon>
        <taxon>Gammaproteobacteria</taxon>
        <taxon>Alteromonadales</taxon>
        <taxon>Shewanellaceae</taxon>
        <taxon>Shewanella</taxon>
    </lineage>
</organism>
<keyword evidence="1" id="KW-0229">DNA integration</keyword>
<dbReference type="InterPro" id="IPR004107">
    <property type="entry name" value="Integrase_SAM-like_N"/>
</dbReference>
<sequence length="135" mass="15521">MTSPFLQAFAEHMTTRRYAKRTVQGYQYWVAAFIRYHQMRHSSGLHNAEVEQFLSYLANERNMAVKSQATALNALVYLYRDFLNKPLSLQLAFVKSTRQMKLPTVLTKSEISLLLQQVAPNTSYVFRCCMAVACG</sequence>
<dbReference type="PROSITE" id="PS51900">
    <property type="entry name" value="CB"/>
    <property type="match status" value="1"/>
</dbReference>
<gene>
    <name evidence="5" type="ORF">KHX94_00760</name>
</gene>
<dbReference type="Proteomes" id="UP000676428">
    <property type="component" value="Chromosome"/>
</dbReference>
<evidence type="ECO:0000256" key="1">
    <source>
        <dbReference type="ARBA" id="ARBA00022908"/>
    </source>
</evidence>
<protein>
    <submittedName>
        <fullName evidence="5">Phage integrase N-terminal SAM-like domain-containing protein</fullName>
    </submittedName>
</protein>
<dbReference type="EMBL" id="CP074572">
    <property type="protein sequence ID" value="QVK23376.1"/>
    <property type="molecule type" value="Genomic_DNA"/>
</dbReference>
<evidence type="ECO:0000256" key="2">
    <source>
        <dbReference type="ARBA" id="ARBA00023125"/>
    </source>
</evidence>
<reference evidence="5 6" key="1">
    <citation type="journal article" date="2012" name="Int. J. Syst. Evol. Microbiol.">
        <title>Shewanella dokdonensis sp. nov., isolated from seawater.</title>
        <authorList>
            <person name="Sung H.R."/>
            <person name="Yoon J.H."/>
            <person name="Ghim S.Y."/>
        </authorList>
    </citation>
    <scope>NUCLEOTIDE SEQUENCE [LARGE SCALE GENOMIC DNA]</scope>
    <source>
        <strain evidence="5 6">DSM 23626</strain>
    </source>
</reference>
<evidence type="ECO:0000313" key="5">
    <source>
        <dbReference type="EMBL" id="QVK23376.1"/>
    </source>
</evidence>
<evidence type="ECO:0000259" key="4">
    <source>
        <dbReference type="PROSITE" id="PS51900"/>
    </source>
</evidence>
<dbReference type="SUPFAM" id="SSF56349">
    <property type="entry name" value="DNA breaking-rejoining enzymes"/>
    <property type="match status" value="1"/>
</dbReference>
<name>A0ABX8DGL8_9GAMM</name>
<feature type="domain" description="Core-binding (CB)" evidence="4">
    <location>
        <begin position="1"/>
        <end position="83"/>
    </location>
</feature>
<dbReference type="InterPro" id="IPR011010">
    <property type="entry name" value="DNA_brk_join_enz"/>
</dbReference>
<dbReference type="InterPro" id="IPR010998">
    <property type="entry name" value="Integrase_recombinase_N"/>
</dbReference>
<dbReference type="Pfam" id="PF13495">
    <property type="entry name" value="Phage_int_SAM_4"/>
    <property type="match status" value="1"/>
</dbReference>
<dbReference type="InterPro" id="IPR044068">
    <property type="entry name" value="CB"/>
</dbReference>
<dbReference type="Gene3D" id="1.10.150.130">
    <property type="match status" value="1"/>
</dbReference>
<keyword evidence="2 3" id="KW-0238">DNA-binding</keyword>
<proteinExistence type="predicted"/>
<evidence type="ECO:0000313" key="6">
    <source>
        <dbReference type="Proteomes" id="UP000676428"/>
    </source>
</evidence>
<accession>A0ABX8DGL8</accession>
<evidence type="ECO:0000256" key="3">
    <source>
        <dbReference type="PROSITE-ProRule" id="PRU01248"/>
    </source>
</evidence>
<keyword evidence="6" id="KW-1185">Reference proteome</keyword>